<keyword evidence="6" id="KW-0418">Kinase</keyword>
<dbReference type="InterPro" id="IPR050640">
    <property type="entry name" value="Bact_2-comp_sensor_kinase"/>
</dbReference>
<dbReference type="PANTHER" id="PTHR34220">
    <property type="entry name" value="SENSOR HISTIDINE KINASE YPDA"/>
    <property type="match status" value="1"/>
</dbReference>
<dbReference type="Pfam" id="PF02518">
    <property type="entry name" value="HATPase_c"/>
    <property type="match status" value="1"/>
</dbReference>
<dbReference type="SUPFAM" id="SSF158472">
    <property type="entry name" value="HAMP domain-like"/>
    <property type="match status" value="1"/>
</dbReference>
<dbReference type="CDD" id="cd06225">
    <property type="entry name" value="HAMP"/>
    <property type="match status" value="1"/>
</dbReference>
<evidence type="ECO:0000256" key="2">
    <source>
        <dbReference type="ARBA" id="ARBA00004370"/>
    </source>
</evidence>
<reference evidence="11" key="1">
    <citation type="submission" date="2009-02" db="EMBL/GenBank/DDBJ databases">
        <authorList>
            <person name="Fulton L."/>
            <person name="Clifton S."/>
            <person name="Fulton B."/>
            <person name="Xu J."/>
            <person name="Minx P."/>
            <person name="Pepin K.H."/>
            <person name="Johnson M."/>
            <person name="Bhonagiri V."/>
            <person name="Nash W.E."/>
            <person name="Mardis E.R."/>
            <person name="Wilson R.K."/>
        </authorList>
    </citation>
    <scope>NUCLEOTIDE SEQUENCE [LARGE SCALE GENOMIC DNA]</scope>
    <source>
        <strain evidence="11">DSM 15053</strain>
    </source>
</reference>
<dbReference type="InterPro" id="IPR003660">
    <property type="entry name" value="HAMP_dom"/>
</dbReference>
<dbReference type="PRINTS" id="PR00344">
    <property type="entry name" value="BCTRLSENSOR"/>
</dbReference>
<feature type="domain" description="HAMP" evidence="10">
    <location>
        <begin position="232"/>
        <end position="284"/>
    </location>
</feature>
<dbReference type="Pfam" id="PF06580">
    <property type="entry name" value="His_kinase"/>
    <property type="match status" value="1"/>
</dbReference>
<gene>
    <name evidence="11" type="ORF">CLOHYLEM_05802</name>
</gene>
<evidence type="ECO:0000259" key="10">
    <source>
        <dbReference type="PROSITE" id="PS50885"/>
    </source>
</evidence>
<dbReference type="SMART" id="SM00387">
    <property type="entry name" value="HATPase_c"/>
    <property type="match status" value="1"/>
</dbReference>
<evidence type="ECO:0000256" key="3">
    <source>
        <dbReference type="ARBA" id="ARBA00012438"/>
    </source>
</evidence>
<dbReference type="Gene3D" id="6.10.340.10">
    <property type="match status" value="1"/>
</dbReference>
<evidence type="ECO:0000313" key="11">
    <source>
        <dbReference type="EMBL" id="EEG73797.1"/>
    </source>
</evidence>
<evidence type="ECO:0000259" key="9">
    <source>
        <dbReference type="PROSITE" id="PS50109"/>
    </source>
</evidence>
<dbReference type="InterPro" id="IPR003594">
    <property type="entry name" value="HATPase_dom"/>
</dbReference>
<evidence type="ECO:0000256" key="1">
    <source>
        <dbReference type="ARBA" id="ARBA00000085"/>
    </source>
</evidence>
<dbReference type="HOGENOM" id="CLU_020473_5_0_9"/>
<dbReference type="InterPro" id="IPR036890">
    <property type="entry name" value="HATPase_C_sf"/>
</dbReference>
<protein>
    <recommendedName>
        <fullName evidence="3">histidine kinase</fullName>
        <ecNumber evidence="3">2.7.13.3</ecNumber>
    </recommendedName>
</protein>
<keyword evidence="12" id="KW-1185">Reference proteome</keyword>
<keyword evidence="8" id="KW-0472">Membrane</keyword>
<keyword evidence="7" id="KW-0902">Two-component regulatory system</keyword>
<organism evidence="11 12">
    <name type="scientific">[Clostridium] hylemonae DSM 15053</name>
    <dbReference type="NCBI Taxonomy" id="553973"/>
    <lineage>
        <taxon>Bacteria</taxon>
        <taxon>Bacillati</taxon>
        <taxon>Bacillota</taxon>
        <taxon>Clostridia</taxon>
        <taxon>Lachnospirales</taxon>
        <taxon>Lachnospiraceae</taxon>
    </lineage>
</organism>
<reference evidence="11" key="2">
    <citation type="submission" date="2013-06" db="EMBL/GenBank/DDBJ databases">
        <title>Draft genome sequence of Clostridium hylemonae (DSM 15053).</title>
        <authorList>
            <person name="Sudarsanam P."/>
            <person name="Ley R."/>
            <person name="Guruge J."/>
            <person name="Turnbaugh P.J."/>
            <person name="Mahowald M."/>
            <person name="Liep D."/>
            <person name="Gordon J."/>
        </authorList>
    </citation>
    <scope>NUCLEOTIDE SEQUENCE</scope>
    <source>
        <strain evidence="11">DSM 15053</strain>
    </source>
</reference>
<feature type="transmembrane region" description="Helical" evidence="8">
    <location>
        <begin position="31"/>
        <end position="51"/>
    </location>
</feature>
<dbReference type="AlphaFoldDB" id="C0C0Y3"/>
<dbReference type="STRING" id="553973.CLOHYLEM_05802"/>
<dbReference type="EC" id="2.7.13.3" evidence="3"/>
<feature type="domain" description="Histidine kinase" evidence="9">
    <location>
        <begin position="395"/>
        <end position="500"/>
    </location>
</feature>
<comment type="caution">
    <text evidence="11">The sequence shown here is derived from an EMBL/GenBank/DDBJ whole genome shotgun (WGS) entry which is preliminary data.</text>
</comment>
<keyword evidence="5" id="KW-0808">Transferase</keyword>
<keyword evidence="4" id="KW-0597">Phosphoprotein</keyword>
<comment type="subcellular location">
    <subcellularLocation>
        <location evidence="2">Membrane</location>
    </subcellularLocation>
</comment>
<dbReference type="SMART" id="SM00304">
    <property type="entry name" value="HAMP"/>
    <property type="match status" value="1"/>
</dbReference>
<proteinExistence type="predicted"/>
<dbReference type="PANTHER" id="PTHR34220:SF7">
    <property type="entry name" value="SENSOR HISTIDINE KINASE YPDA"/>
    <property type="match status" value="1"/>
</dbReference>
<comment type="catalytic activity">
    <reaction evidence="1">
        <text>ATP + protein L-histidine = ADP + protein N-phospho-L-histidine.</text>
        <dbReference type="EC" id="2.7.13.3"/>
    </reaction>
</comment>
<evidence type="ECO:0000256" key="7">
    <source>
        <dbReference type="ARBA" id="ARBA00023012"/>
    </source>
</evidence>
<accession>C0C0Y3</accession>
<evidence type="ECO:0000313" key="12">
    <source>
        <dbReference type="Proteomes" id="UP000004893"/>
    </source>
</evidence>
<evidence type="ECO:0000256" key="5">
    <source>
        <dbReference type="ARBA" id="ARBA00022679"/>
    </source>
</evidence>
<dbReference type="Pfam" id="PF00672">
    <property type="entry name" value="HAMP"/>
    <property type="match status" value="1"/>
</dbReference>
<dbReference type="InterPro" id="IPR005467">
    <property type="entry name" value="His_kinase_dom"/>
</dbReference>
<dbReference type="SUPFAM" id="SSF55874">
    <property type="entry name" value="ATPase domain of HSP90 chaperone/DNA topoisomerase II/histidine kinase"/>
    <property type="match status" value="1"/>
</dbReference>
<dbReference type="InterPro" id="IPR010559">
    <property type="entry name" value="Sig_transdc_His_kin_internal"/>
</dbReference>
<dbReference type="InterPro" id="IPR004358">
    <property type="entry name" value="Sig_transdc_His_kin-like_C"/>
</dbReference>
<dbReference type="PROSITE" id="PS50885">
    <property type="entry name" value="HAMP"/>
    <property type="match status" value="1"/>
</dbReference>
<evidence type="ECO:0000256" key="8">
    <source>
        <dbReference type="SAM" id="Phobius"/>
    </source>
</evidence>
<keyword evidence="8" id="KW-0812">Transmembrane</keyword>
<dbReference type="Gene3D" id="3.30.565.10">
    <property type="entry name" value="Histidine kinase-like ATPase, C-terminal domain"/>
    <property type="match status" value="1"/>
</dbReference>
<evidence type="ECO:0000256" key="4">
    <source>
        <dbReference type="ARBA" id="ARBA00022553"/>
    </source>
</evidence>
<dbReference type="EMBL" id="ABYI02000022">
    <property type="protein sequence ID" value="EEG73797.1"/>
    <property type="molecule type" value="Genomic_DNA"/>
</dbReference>
<dbReference type="eggNOG" id="COG2972">
    <property type="taxonomic scope" value="Bacteria"/>
</dbReference>
<keyword evidence="8" id="KW-1133">Transmembrane helix</keyword>
<evidence type="ECO:0000256" key="6">
    <source>
        <dbReference type="ARBA" id="ARBA00022777"/>
    </source>
</evidence>
<dbReference type="PROSITE" id="PS50109">
    <property type="entry name" value="HIS_KIN"/>
    <property type="match status" value="1"/>
</dbReference>
<dbReference type="GO" id="GO:0000155">
    <property type="term" value="F:phosphorelay sensor kinase activity"/>
    <property type="evidence" value="ECO:0007669"/>
    <property type="project" value="InterPro"/>
</dbReference>
<sequence length="510" mass="58951">MNKTEDRMKREKFFAKKSVDNKIRFPIKNKIMLLSAMAALPFLIMVVYLLVSMTNYSRAYDDIVRNLTIANNYNLDFKEEMDESLYKLVVGYVTFDNISEKDTLKDPYVMIDELRSEFTKLMDITTEAESRVWLESLLRNIDTLQKRVDDIVENVSDGERYDENIEELDNNIYILTELIQDDIQYYIYYQTQSMEEVTSNLNRQMDDFIVICIVLVVLLVAAVAVATVLTASGILRPIRELYDATGKIAEGDFEVRASADSRDEIEVLAHGFNNMAGNMQSLIGKIKEDEQKMRRADLRLLQEQINPHFLYNTLDTIVWLIEGNETEQAVEMVVTLSDFFRLVLSKGKEFISIGQEEQHIRSYLEIQEMRYHDILEYEFWIDPVLYDYQILKLTLQPIVENALYHGIKYKRAKGTICVSGEKKGDIICLTVSDDGVGMEAEELRQLREEIERPCGETKKGFGLANVNERIHMYFGAEYGMSISSVKGKGTKVEITIPAVKVGEQHNERMR</sequence>
<name>C0C0Y3_9FIRM</name>
<dbReference type="Proteomes" id="UP000004893">
    <property type="component" value="Unassembled WGS sequence"/>
</dbReference>
<feature type="transmembrane region" description="Helical" evidence="8">
    <location>
        <begin position="208"/>
        <end position="229"/>
    </location>
</feature>
<dbReference type="GO" id="GO:0016020">
    <property type="term" value="C:membrane"/>
    <property type="evidence" value="ECO:0007669"/>
    <property type="project" value="UniProtKB-SubCell"/>
</dbReference>